<comment type="similarity">
    <text evidence="1">Belongs to the bactofilin family.</text>
</comment>
<evidence type="ECO:0008006" key="4">
    <source>
        <dbReference type="Google" id="ProtNLM"/>
    </source>
</evidence>
<name>A0A1F7U8I0_9BACT</name>
<comment type="caution">
    <text evidence="2">The sequence shown here is derived from an EMBL/GenBank/DDBJ whole genome shotgun (WGS) entry which is preliminary data.</text>
</comment>
<dbReference type="STRING" id="1802391.A3D72_00840"/>
<dbReference type="PANTHER" id="PTHR35024:SF4">
    <property type="entry name" value="POLYMER-FORMING CYTOSKELETAL PROTEIN"/>
    <property type="match status" value="1"/>
</dbReference>
<dbReference type="InterPro" id="IPR007607">
    <property type="entry name" value="BacA/B"/>
</dbReference>
<protein>
    <recommendedName>
        <fullName evidence="4">Cell shape determination protein CcmA</fullName>
    </recommendedName>
</protein>
<gene>
    <name evidence="2" type="ORF">A3D72_00840</name>
</gene>
<sequence length="163" mass="17366">MSWLFFDFFIMFKASTGKEGAGGDTVIANGVKVEGDFQSQGNLIIEGEVLGNVKTAADLYVGERARIHANVSATNARVSGEIRGNVKIKEKLELTPTSRIFGDAHTKILIVEAGAMINGKIIMGSEEEAAAAKAAERVDKANEGLSLLLGGRSRSEKGEKIKL</sequence>
<dbReference type="Pfam" id="PF04519">
    <property type="entry name" value="Bactofilin"/>
    <property type="match status" value="1"/>
</dbReference>
<evidence type="ECO:0000313" key="2">
    <source>
        <dbReference type="EMBL" id="OGL74024.1"/>
    </source>
</evidence>
<dbReference type="EMBL" id="MGDZ01000010">
    <property type="protein sequence ID" value="OGL74024.1"/>
    <property type="molecule type" value="Genomic_DNA"/>
</dbReference>
<dbReference type="PANTHER" id="PTHR35024">
    <property type="entry name" value="HYPOTHETICAL CYTOSOLIC PROTEIN"/>
    <property type="match status" value="1"/>
</dbReference>
<dbReference type="AlphaFoldDB" id="A0A1F7U8I0"/>
<evidence type="ECO:0000256" key="1">
    <source>
        <dbReference type="ARBA" id="ARBA00044755"/>
    </source>
</evidence>
<accession>A0A1F7U8I0</accession>
<organism evidence="2 3">
    <name type="scientific">Candidatus Uhrbacteria bacterium RIFCSPHIGHO2_02_FULL_57_19</name>
    <dbReference type="NCBI Taxonomy" id="1802391"/>
    <lineage>
        <taxon>Bacteria</taxon>
        <taxon>Candidatus Uhriibacteriota</taxon>
    </lineage>
</organism>
<dbReference type="Proteomes" id="UP000176303">
    <property type="component" value="Unassembled WGS sequence"/>
</dbReference>
<reference evidence="2 3" key="1">
    <citation type="journal article" date="2016" name="Nat. Commun.">
        <title>Thousands of microbial genomes shed light on interconnected biogeochemical processes in an aquifer system.</title>
        <authorList>
            <person name="Anantharaman K."/>
            <person name="Brown C.T."/>
            <person name="Hug L.A."/>
            <person name="Sharon I."/>
            <person name="Castelle C.J."/>
            <person name="Probst A.J."/>
            <person name="Thomas B.C."/>
            <person name="Singh A."/>
            <person name="Wilkins M.J."/>
            <person name="Karaoz U."/>
            <person name="Brodie E.L."/>
            <person name="Williams K.H."/>
            <person name="Hubbard S.S."/>
            <person name="Banfield J.F."/>
        </authorList>
    </citation>
    <scope>NUCLEOTIDE SEQUENCE [LARGE SCALE GENOMIC DNA]</scope>
</reference>
<evidence type="ECO:0000313" key="3">
    <source>
        <dbReference type="Proteomes" id="UP000176303"/>
    </source>
</evidence>
<proteinExistence type="inferred from homology"/>